<dbReference type="Proteomes" id="UP000298416">
    <property type="component" value="Unassembled WGS sequence"/>
</dbReference>
<dbReference type="AlphaFoldDB" id="A0A8X8XU71"/>
<name>A0A8X8XU71_SALSN</name>
<organism evidence="2">
    <name type="scientific">Salvia splendens</name>
    <name type="common">Scarlet sage</name>
    <dbReference type="NCBI Taxonomy" id="180675"/>
    <lineage>
        <taxon>Eukaryota</taxon>
        <taxon>Viridiplantae</taxon>
        <taxon>Streptophyta</taxon>
        <taxon>Embryophyta</taxon>
        <taxon>Tracheophyta</taxon>
        <taxon>Spermatophyta</taxon>
        <taxon>Magnoliopsida</taxon>
        <taxon>eudicotyledons</taxon>
        <taxon>Gunneridae</taxon>
        <taxon>Pentapetalae</taxon>
        <taxon>asterids</taxon>
        <taxon>lamiids</taxon>
        <taxon>Lamiales</taxon>
        <taxon>Lamiaceae</taxon>
        <taxon>Nepetoideae</taxon>
        <taxon>Mentheae</taxon>
        <taxon>Salviinae</taxon>
        <taxon>Salvia</taxon>
        <taxon>Salvia subgen. Calosphace</taxon>
        <taxon>core Calosphace</taxon>
    </lineage>
</organism>
<feature type="compositionally biased region" description="Acidic residues" evidence="1">
    <location>
        <begin position="210"/>
        <end position="220"/>
    </location>
</feature>
<feature type="compositionally biased region" description="Basic and acidic residues" evidence="1">
    <location>
        <begin position="149"/>
        <end position="159"/>
    </location>
</feature>
<feature type="compositionally biased region" description="Basic and acidic residues" evidence="1">
    <location>
        <begin position="230"/>
        <end position="266"/>
    </location>
</feature>
<accession>A0A8X8XU71</accession>
<evidence type="ECO:0000313" key="3">
    <source>
        <dbReference type="Proteomes" id="UP000298416"/>
    </source>
</evidence>
<feature type="region of interest" description="Disordered" evidence="1">
    <location>
        <begin position="126"/>
        <end position="270"/>
    </location>
</feature>
<proteinExistence type="predicted"/>
<feature type="region of interest" description="Disordered" evidence="1">
    <location>
        <begin position="448"/>
        <end position="501"/>
    </location>
</feature>
<feature type="region of interest" description="Disordered" evidence="1">
    <location>
        <begin position="352"/>
        <end position="371"/>
    </location>
</feature>
<sequence length="517" mass="56974">MGNQNTSGLVEDEEAKNEAQDNGHGVSPPHAVTEEKQPVVQESVAEAESDKTPTVEIQDKDIEDHKGNFEGSEAVMDISSNDSDLGEGMSKLSDEQDQQPCTLTDVQEEENVLMDGDIEVDDHDAKKNEEDSVLADAPSVEGAFSEACAHGEELGRDDEPPVEEQSDSFNTVDEAPRTSLLDSSTSLNEHENECSALDHEEKPMIHELGSGDDEPSDQENDQLLTRCSSHPKEVIRAEFEINGDHLLEDAEKQQDSEPTDQEKDQFLTRCSSDSTEVIKAEFEINGDHLLEDAEKQQDSEPTDQNVLEEAIHLESDASVTEDVYETESEATDKCVIELKSSTEIYTQRLSIEAAEAETPPASDETEPNPSCVGAQVELRKSPSFDFGISFDTRSEESDQTPLLYQDKTARRSLSSCSNLRFPNTGVKTEYVGKTLQFQAVQLEEKTIRMERSNSENAQNSLNNMQEKANAVREDAHTNGSKASPSRDEAAVSPKGNRRRKARSSLFTTCICCTTAIS</sequence>
<comment type="caution">
    <text evidence="2">The sequence shown here is derived from an EMBL/GenBank/DDBJ whole genome shotgun (WGS) entry which is preliminary data.</text>
</comment>
<feature type="compositionally biased region" description="Basic and acidic residues" evidence="1">
    <location>
        <begin position="188"/>
        <end position="205"/>
    </location>
</feature>
<dbReference type="EMBL" id="PNBA02000006">
    <property type="protein sequence ID" value="KAG6420100.1"/>
    <property type="molecule type" value="Genomic_DNA"/>
</dbReference>
<feature type="compositionally biased region" description="Polar residues" evidence="1">
    <location>
        <begin position="454"/>
        <end position="466"/>
    </location>
</feature>
<keyword evidence="3" id="KW-1185">Reference proteome</keyword>
<reference evidence="2" key="2">
    <citation type="submission" date="2020-08" db="EMBL/GenBank/DDBJ databases">
        <title>Plant Genome Project.</title>
        <authorList>
            <person name="Zhang R.-G."/>
        </authorList>
    </citation>
    <scope>NUCLEOTIDE SEQUENCE</scope>
    <source>
        <strain evidence="2">Huo1</strain>
        <tissue evidence="2">Leaf</tissue>
    </source>
</reference>
<gene>
    <name evidence="2" type="ORF">SASPL_116617</name>
</gene>
<dbReference type="OrthoDB" id="1681423at2759"/>
<feature type="compositionally biased region" description="Basic and acidic residues" evidence="1">
    <location>
        <begin position="48"/>
        <end position="68"/>
    </location>
</feature>
<feature type="region of interest" description="Disordered" evidence="1">
    <location>
        <begin position="1"/>
        <end position="101"/>
    </location>
</feature>
<protein>
    <submittedName>
        <fullName evidence="2">Uncharacterized protein</fullName>
    </submittedName>
</protein>
<reference evidence="2" key="1">
    <citation type="submission" date="2018-01" db="EMBL/GenBank/DDBJ databases">
        <authorList>
            <person name="Mao J.F."/>
        </authorList>
    </citation>
    <scope>NUCLEOTIDE SEQUENCE</scope>
    <source>
        <strain evidence="2">Huo1</strain>
        <tissue evidence="2">Leaf</tissue>
    </source>
</reference>
<evidence type="ECO:0000313" key="2">
    <source>
        <dbReference type="EMBL" id="KAG6420100.1"/>
    </source>
</evidence>
<evidence type="ECO:0000256" key="1">
    <source>
        <dbReference type="SAM" id="MobiDB-lite"/>
    </source>
</evidence>